<organism evidence="1">
    <name type="scientific">marine sediment metagenome</name>
    <dbReference type="NCBI Taxonomy" id="412755"/>
    <lineage>
        <taxon>unclassified sequences</taxon>
        <taxon>metagenomes</taxon>
        <taxon>ecological metagenomes</taxon>
    </lineage>
</organism>
<evidence type="ECO:0008006" key="2">
    <source>
        <dbReference type="Google" id="ProtNLM"/>
    </source>
</evidence>
<gene>
    <name evidence="1" type="ORF">LCGC14_0094750</name>
</gene>
<accession>A0A0F9VHK2</accession>
<evidence type="ECO:0000313" key="1">
    <source>
        <dbReference type="EMBL" id="KKO03550.1"/>
    </source>
</evidence>
<sequence length="152" mass="16872">MSARDLTLDLASTDHGHRRHFTVIQANRALVLVRRVVADIIIEYQRMLDLQEIVESASSNGKADCVDRCRNALIETVDKLRQCLDELGDVGVELRDWGLGVVDFPAIAGGREVFLCWQFGEPRVMYWHEISAGDAGRQPLDTLPVAKAVAAS</sequence>
<dbReference type="EMBL" id="LAZR01000026">
    <property type="protein sequence ID" value="KKO03550.1"/>
    <property type="molecule type" value="Genomic_DNA"/>
</dbReference>
<dbReference type="InterPro" id="IPR018699">
    <property type="entry name" value="DUF2203"/>
</dbReference>
<name>A0A0F9VHK2_9ZZZZ</name>
<proteinExistence type="predicted"/>
<comment type="caution">
    <text evidence="1">The sequence shown here is derived from an EMBL/GenBank/DDBJ whole genome shotgun (WGS) entry which is preliminary data.</text>
</comment>
<reference evidence="1" key="1">
    <citation type="journal article" date="2015" name="Nature">
        <title>Complex archaea that bridge the gap between prokaryotes and eukaryotes.</title>
        <authorList>
            <person name="Spang A."/>
            <person name="Saw J.H."/>
            <person name="Jorgensen S.L."/>
            <person name="Zaremba-Niedzwiedzka K."/>
            <person name="Martijn J."/>
            <person name="Lind A.E."/>
            <person name="van Eijk R."/>
            <person name="Schleper C."/>
            <person name="Guy L."/>
            <person name="Ettema T.J."/>
        </authorList>
    </citation>
    <scope>NUCLEOTIDE SEQUENCE</scope>
</reference>
<dbReference type="PIRSF" id="PIRSF016498">
    <property type="entry name" value="UCP016498"/>
    <property type="match status" value="1"/>
</dbReference>
<dbReference type="Pfam" id="PF09969">
    <property type="entry name" value="DUF2203"/>
    <property type="match status" value="1"/>
</dbReference>
<dbReference type="AlphaFoldDB" id="A0A0F9VHK2"/>
<protein>
    <recommendedName>
        <fullName evidence="2">DUF2203 domain-containing protein</fullName>
    </recommendedName>
</protein>